<reference evidence="2 3" key="1">
    <citation type="submission" date="2020-08" db="EMBL/GenBank/DDBJ databases">
        <authorList>
            <person name="Koutsovoulos G."/>
            <person name="Danchin GJ E."/>
        </authorList>
    </citation>
    <scope>NUCLEOTIDE SEQUENCE [LARGE SCALE GENOMIC DNA]</scope>
</reference>
<protein>
    <submittedName>
        <fullName evidence="2">Uncharacterized protein</fullName>
    </submittedName>
</protein>
<organism evidence="2 3">
    <name type="scientific">Meloidogyne enterolobii</name>
    <name type="common">Root-knot nematode worm</name>
    <name type="synonym">Meloidogyne mayaguensis</name>
    <dbReference type="NCBI Taxonomy" id="390850"/>
    <lineage>
        <taxon>Eukaryota</taxon>
        <taxon>Metazoa</taxon>
        <taxon>Ecdysozoa</taxon>
        <taxon>Nematoda</taxon>
        <taxon>Chromadorea</taxon>
        <taxon>Rhabditida</taxon>
        <taxon>Tylenchina</taxon>
        <taxon>Tylenchomorpha</taxon>
        <taxon>Tylenchoidea</taxon>
        <taxon>Meloidogynidae</taxon>
        <taxon>Meloidogyninae</taxon>
        <taxon>Meloidogyne</taxon>
    </lineage>
</organism>
<dbReference type="EMBL" id="CAJEWN010000460">
    <property type="protein sequence ID" value="CAD2183207.1"/>
    <property type="molecule type" value="Genomic_DNA"/>
</dbReference>
<accession>A0A6V7W7Q0</accession>
<dbReference type="Proteomes" id="UP000580250">
    <property type="component" value="Unassembled WGS sequence"/>
</dbReference>
<keyword evidence="1" id="KW-1133">Transmembrane helix</keyword>
<gene>
    <name evidence="2" type="ORF">MENT_LOCUS35483</name>
</gene>
<dbReference type="AlphaFoldDB" id="A0A6V7W7Q0"/>
<evidence type="ECO:0000256" key="1">
    <source>
        <dbReference type="SAM" id="Phobius"/>
    </source>
</evidence>
<name>A0A6V7W7Q0_MELEN</name>
<keyword evidence="1" id="KW-0812">Transmembrane</keyword>
<evidence type="ECO:0000313" key="2">
    <source>
        <dbReference type="EMBL" id="CAD2183207.1"/>
    </source>
</evidence>
<feature type="transmembrane region" description="Helical" evidence="1">
    <location>
        <begin position="30"/>
        <end position="50"/>
    </location>
</feature>
<evidence type="ECO:0000313" key="3">
    <source>
        <dbReference type="Proteomes" id="UP000580250"/>
    </source>
</evidence>
<keyword evidence="1" id="KW-0472">Membrane</keyword>
<proteinExistence type="predicted"/>
<comment type="caution">
    <text evidence="2">The sequence shown here is derived from an EMBL/GenBank/DDBJ whole genome shotgun (WGS) entry which is preliminary data.</text>
</comment>
<sequence>MVYPRQKMIKILIKVLGQMKFVQNETRMMILLYMMMRKLKNLIFLLLILLI</sequence>